<dbReference type="PROSITE" id="PS00028">
    <property type="entry name" value="ZINC_FINGER_C2H2_1"/>
    <property type="match status" value="4"/>
</dbReference>
<reference evidence="15" key="1">
    <citation type="submission" date="2013-07" db="EMBL/GenBank/DDBJ databases">
        <authorList>
            <person name="Geib S."/>
        </authorList>
    </citation>
    <scope>NUCLEOTIDE SEQUENCE</scope>
</reference>
<keyword evidence="9" id="KW-0804">Transcription</keyword>
<dbReference type="AlphaFoldDB" id="W8B1R9"/>
<evidence type="ECO:0000256" key="7">
    <source>
        <dbReference type="ARBA" id="ARBA00023015"/>
    </source>
</evidence>
<dbReference type="PANTHER" id="PTHR24390:SF79">
    <property type="entry name" value="ASPARAGINE-RICH ZINC FINGER PROTEIN AZF1"/>
    <property type="match status" value="1"/>
</dbReference>
<dbReference type="InterPro" id="IPR013087">
    <property type="entry name" value="Znf_C2H2_type"/>
</dbReference>
<comment type="similarity">
    <text evidence="2">Belongs to the krueppel C2H2-type zinc-finger protein family.</text>
</comment>
<name>W8B1R9_CERCA</name>
<evidence type="ECO:0000256" key="12">
    <source>
        <dbReference type="SAM" id="MobiDB-lite"/>
    </source>
</evidence>
<evidence type="ECO:0000256" key="9">
    <source>
        <dbReference type="ARBA" id="ARBA00023163"/>
    </source>
</evidence>
<feature type="domain" description="C2H2-type" evidence="13">
    <location>
        <begin position="120"/>
        <end position="150"/>
    </location>
</feature>
<reference evidence="15" key="2">
    <citation type="journal article" date="2014" name="BMC Genomics">
        <title>A genomic perspective to assessing quality of mass-reared SIT flies used in Mediterranean fruit fly (Ceratitis capitata) eradication in California.</title>
        <authorList>
            <person name="Calla B."/>
            <person name="Hall B."/>
            <person name="Hou S."/>
            <person name="Geib S.M."/>
        </authorList>
    </citation>
    <scope>NUCLEOTIDE SEQUENCE</scope>
</reference>
<reference evidence="14" key="3">
    <citation type="submission" date="2020-11" db="EMBL/GenBank/DDBJ databases">
        <authorList>
            <person name="Whitehead M."/>
        </authorList>
    </citation>
    <scope>NUCLEOTIDE SEQUENCE</scope>
    <source>
        <strain evidence="14">EGII</strain>
    </source>
</reference>
<comment type="subcellular location">
    <subcellularLocation>
        <location evidence="1">Nucleus</location>
    </subcellularLocation>
</comment>
<feature type="domain" description="C2H2-type" evidence="13">
    <location>
        <begin position="336"/>
        <end position="364"/>
    </location>
</feature>
<evidence type="ECO:0000256" key="1">
    <source>
        <dbReference type="ARBA" id="ARBA00004123"/>
    </source>
</evidence>
<evidence type="ECO:0000256" key="2">
    <source>
        <dbReference type="ARBA" id="ARBA00006991"/>
    </source>
</evidence>
<evidence type="ECO:0000259" key="13">
    <source>
        <dbReference type="PROSITE" id="PS50157"/>
    </source>
</evidence>
<evidence type="ECO:0000313" key="16">
    <source>
        <dbReference type="Proteomes" id="UP000606786"/>
    </source>
</evidence>
<dbReference type="GeneID" id="101463500"/>
<feature type="domain" description="C2H2-type" evidence="13">
    <location>
        <begin position="251"/>
        <end position="279"/>
    </location>
</feature>
<sequence length="462" mass="54089">MSSEDFINSYPETFRSGLNGTKVDIVFVCNICFRQYTLIEDLRGHLIEYHKFKPKIEQNLTPEQISLRNNDLNWNTTPHNATNASSMEMEEYHRNETSKLDIRPMPFRNLRVVLRSKMILRCSRTNSCSYKFENEEKLVLHSKCHTNSKTPQKFKCYECGVEMINWRRCSAHLWKAHQIDVDLLQCPQCEYKAHASVLVWRHLRVHKKWRERVLRSLRAVQRKRLRYDAQKFNEGRAHSLEAYKNKYYAEKTCEVCTRKFVNGKTLSKHVKAVHNKIKPFICNVCGKKMARKASLIIHIRQHTGEKPLHCKTCKFSTRDPSVLNSHQMRHEKVEKFKCSQCDFFCIQSSAFKRHMRLKHIEEYKKIACDMCSYVTISADRLQVHKSDHRKGLIVNHEDSMDATRSKGSKHSHKLRDKNEMSADSFLPIESIDSLPHEPAVDTGGVTIPAPSEDTQFPTYLSN</sequence>
<keyword evidence="3" id="KW-0479">Metal-binding</keyword>
<gene>
    <name evidence="15" type="primary">ZN235</name>
    <name evidence="14" type="ORF">CCAP1982_LOCUS11726</name>
</gene>
<keyword evidence="16" id="KW-1185">Reference proteome</keyword>
<dbReference type="EMBL" id="CAJHJT010000034">
    <property type="protein sequence ID" value="CAD7003264.1"/>
    <property type="molecule type" value="Genomic_DNA"/>
</dbReference>
<evidence type="ECO:0000256" key="11">
    <source>
        <dbReference type="PROSITE-ProRule" id="PRU00042"/>
    </source>
</evidence>
<dbReference type="OrthoDB" id="6077919at2759"/>
<dbReference type="InterPro" id="IPR036236">
    <property type="entry name" value="Znf_C2H2_sf"/>
</dbReference>
<evidence type="ECO:0000313" key="15">
    <source>
        <dbReference type="EMBL" id="JAB90958.1"/>
    </source>
</evidence>
<feature type="compositionally biased region" description="Basic residues" evidence="12">
    <location>
        <begin position="406"/>
        <end position="415"/>
    </location>
</feature>
<dbReference type="PROSITE" id="PS50157">
    <property type="entry name" value="ZINC_FINGER_C2H2_2"/>
    <property type="match status" value="4"/>
</dbReference>
<dbReference type="GO" id="GO:0000978">
    <property type="term" value="F:RNA polymerase II cis-regulatory region sequence-specific DNA binding"/>
    <property type="evidence" value="ECO:0007669"/>
    <property type="project" value="TreeGrafter"/>
</dbReference>
<evidence type="ECO:0000256" key="10">
    <source>
        <dbReference type="ARBA" id="ARBA00023242"/>
    </source>
</evidence>
<dbReference type="KEGG" id="ccat:101463500"/>
<dbReference type="Gene3D" id="3.30.160.60">
    <property type="entry name" value="Classic Zinc Finger"/>
    <property type="match status" value="4"/>
</dbReference>
<dbReference type="GO" id="GO:0008270">
    <property type="term" value="F:zinc ion binding"/>
    <property type="evidence" value="ECO:0007669"/>
    <property type="project" value="UniProtKB-KW"/>
</dbReference>
<dbReference type="PANTHER" id="PTHR24390">
    <property type="entry name" value="ZINC FINGER PROTEIN"/>
    <property type="match status" value="1"/>
</dbReference>
<dbReference type="GO" id="GO:0003700">
    <property type="term" value="F:DNA-binding transcription factor activity"/>
    <property type="evidence" value="ECO:0007669"/>
    <property type="project" value="TreeGrafter"/>
</dbReference>
<dbReference type="SMART" id="SM00355">
    <property type="entry name" value="ZnF_C2H2"/>
    <property type="match status" value="9"/>
</dbReference>
<feature type="region of interest" description="Disordered" evidence="12">
    <location>
        <begin position="397"/>
        <end position="416"/>
    </location>
</feature>
<feature type="compositionally biased region" description="Polar residues" evidence="12">
    <location>
        <begin position="452"/>
        <end position="462"/>
    </location>
</feature>
<keyword evidence="4" id="KW-0677">Repeat</keyword>
<feature type="region of interest" description="Disordered" evidence="12">
    <location>
        <begin position="437"/>
        <end position="462"/>
    </location>
</feature>
<accession>W8B1R9</accession>
<evidence type="ECO:0000256" key="6">
    <source>
        <dbReference type="ARBA" id="ARBA00022833"/>
    </source>
</evidence>
<feature type="domain" description="C2H2-type" evidence="13">
    <location>
        <begin position="280"/>
        <end position="307"/>
    </location>
</feature>
<evidence type="ECO:0000313" key="14">
    <source>
        <dbReference type="EMBL" id="CAD7003264.1"/>
    </source>
</evidence>
<evidence type="ECO:0000256" key="4">
    <source>
        <dbReference type="ARBA" id="ARBA00022737"/>
    </source>
</evidence>
<keyword evidence="8" id="KW-0238">DNA-binding</keyword>
<dbReference type="Pfam" id="PF00096">
    <property type="entry name" value="zf-C2H2"/>
    <property type="match status" value="2"/>
</dbReference>
<keyword evidence="10" id="KW-0539">Nucleus</keyword>
<evidence type="ECO:0000256" key="5">
    <source>
        <dbReference type="ARBA" id="ARBA00022771"/>
    </source>
</evidence>
<dbReference type="Proteomes" id="UP000606786">
    <property type="component" value="Unassembled WGS sequence"/>
</dbReference>
<proteinExistence type="evidence at transcript level"/>
<evidence type="ECO:0000256" key="8">
    <source>
        <dbReference type="ARBA" id="ARBA00023125"/>
    </source>
</evidence>
<evidence type="ECO:0000256" key="3">
    <source>
        <dbReference type="ARBA" id="ARBA00022723"/>
    </source>
</evidence>
<dbReference type="GO" id="GO:0005634">
    <property type="term" value="C:nucleus"/>
    <property type="evidence" value="ECO:0007669"/>
    <property type="project" value="UniProtKB-SubCell"/>
</dbReference>
<organism evidence="15">
    <name type="scientific">Ceratitis capitata</name>
    <name type="common">Mediterranean fruit fly</name>
    <name type="synonym">Tephritis capitata</name>
    <dbReference type="NCBI Taxonomy" id="7213"/>
    <lineage>
        <taxon>Eukaryota</taxon>
        <taxon>Metazoa</taxon>
        <taxon>Ecdysozoa</taxon>
        <taxon>Arthropoda</taxon>
        <taxon>Hexapoda</taxon>
        <taxon>Insecta</taxon>
        <taxon>Pterygota</taxon>
        <taxon>Neoptera</taxon>
        <taxon>Endopterygota</taxon>
        <taxon>Diptera</taxon>
        <taxon>Brachycera</taxon>
        <taxon>Muscomorpha</taxon>
        <taxon>Tephritoidea</taxon>
        <taxon>Tephritidae</taxon>
        <taxon>Ceratitis</taxon>
        <taxon>Ceratitis</taxon>
    </lineage>
</organism>
<protein>
    <submittedName>
        <fullName evidence="14">(Mediterranean fruit fly) hypothetical protein</fullName>
    </submittedName>
    <submittedName>
        <fullName evidence="15">Zinc finger protein 235</fullName>
    </submittedName>
</protein>
<dbReference type="EMBL" id="GAMC01015597">
    <property type="protein sequence ID" value="JAB90958.1"/>
    <property type="molecule type" value="mRNA"/>
</dbReference>
<keyword evidence="6" id="KW-0862">Zinc</keyword>
<dbReference type="FunFam" id="3.30.160.60:FF:001370">
    <property type="entry name" value="Zinc finger protein"/>
    <property type="match status" value="1"/>
</dbReference>
<keyword evidence="5 11" id="KW-0863">Zinc-finger</keyword>
<dbReference type="SUPFAM" id="SSF57667">
    <property type="entry name" value="beta-beta-alpha zinc fingers"/>
    <property type="match status" value="3"/>
</dbReference>
<keyword evidence="7" id="KW-0805">Transcription regulation</keyword>
<dbReference type="GO" id="GO:0006357">
    <property type="term" value="P:regulation of transcription by RNA polymerase II"/>
    <property type="evidence" value="ECO:0007669"/>
    <property type="project" value="TreeGrafter"/>
</dbReference>